<gene>
    <name evidence="2" type="ORF">TRAPUB_2772</name>
</gene>
<dbReference type="CDD" id="cd20071">
    <property type="entry name" value="SET_SMYD"/>
    <property type="match status" value="1"/>
</dbReference>
<keyword evidence="3" id="KW-1185">Reference proteome</keyword>
<dbReference type="EMBL" id="MNAD01001315">
    <property type="protein sequence ID" value="OJT06371.1"/>
    <property type="molecule type" value="Genomic_DNA"/>
</dbReference>
<dbReference type="Proteomes" id="UP000184267">
    <property type="component" value="Unassembled WGS sequence"/>
</dbReference>
<feature type="domain" description="SET" evidence="1">
    <location>
        <begin position="1"/>
        <end position="148"/>
    </location>
</feature>
<dbReference type="InterPro" id="IPR053185">
    <property type="entry name" value="SET_domain_protein"/>
</dbReference>
<evidence type="ECO:0000259" key="1">
    <source>
        <dbReference type="PROSITE" id="PS50280"/>
    </source>
</evidence>
<evidence type="ECO:0000313" key="3">
    <source>
        <dbReference type="Proteomes" id="UP000184267"/>
    </source>
</evidence>
<comment type="caution">
    <text evidence="2">The sequence shown here is derived from an EMBL/GenBank/DDBJ whole genome shotgun (WGS) entry which is preliminary data.</text>
</comment>
<evidence type="ECO:0000313" key="2">
    <source>
        <dbReference type="EMBL" id="OJT06371.1"/>
    </source>
</evidence>
<proteinExistence type="predicted"/>
<dbReference type="OMA" id="KGYGCFA"/>
<dbReference type="PROSITE" id="PS50280">
    <property type="entry name" value="SET"/>
    <property type="match status" value="1"/>
</dbReference>
<dbReference type="AlphaFoldDB" id="A0A1M2VFF2"/>
<dbReference type="SUPFAM" id="SSF82199">
    <property type="entry name" value="SET domain"/>
    <property type="match status" value="1"/>
</dbReference>
<reference evidence="2 3" key="1">
    <citation type="submission" date="2016-10" db="EMBL/GenBank/DDBJ databases">
        <title>Genome sequence of the basidiomycete white-rot fungus Trametes pubescens.</title>
        <authorList>
            <person name="Makela M.R."/>
            <person name="Granchi Z."/>
            <person name="Peng M."/>
            <person name="De Vries R.P."/>
            <person name="Grigoriev I."/>
            <person name="Riley R."/>
            <person name="Hilden K."/>
        </authorList>
    </citation>
    <scope>NUCLEOTIDE SEQUENCE [LARGE SCALE GENOMIC DNA]</scope>
    <source>
        <strain evidence="2 3">FBCC735</strain>
    </source>
</reference>
<name>A0A1M2VFF2_TRAPU</name>
<sequence length="319" mass="34695">MDVVYTIKDIPGKGRGLVAARALSRGELILAESPLIVQPPSYTNATILRALSALSDAQQRAYFSLANAHKGVHPPPLGVFKTNALPCGDHDITTGTAAGSGAVFVLSSRFNSSCDPNVNNYWNANQGMVTFWAVRDIAEGEELLISYGEHFAERDARRARLKMQFGFVCACTACSRTGEELEASDRRRVAIASLYDEIGQYGAMPAVGIRKVKEAIKLLAEEGLLDTRGASFYYDGFQFCACKSATLLSLRVFLTRELLCAAVSDTKNAKAWATKAWQGYCAVRGPDSVDAKNMKKYVQNPRAHRAFGLLPKKTLSGPE</sequence>
<dbReference type="Pfam" id="PF00856">
    <property type="entry name" value="SET"/>
    <property type="match status" value="1"/>
</dbReference>
<organism evidence="2 3">
    <name type="scientific">Trametes pubescens</name>
    <name type="common">White-rot fungus</name>
    <dbReference type="NCBI Taxonomy" id="154538"/>
    <lineage>
        <taxon>Eukaryota</taxon>
        <taxon>Fungi</taxon>
        <taxon>Dikarya</taxon>
        <taxon>Basidiomycota</taxon>
        <taxon>Agaricomycotina</taxon>
        <taxon>Agaricomycetes</taxon>
        <taxon>Polyporales</taxon>
        <taxon>Polyporaceae</taxon>
        <taxon>Trametes</taxon>
    </lineage>
</organism>
<dbReference type="STRING" id="154538.A0A1M2VFF2"/>
<dbReference type="OrthoDB" id="265717at2759"/>
<dbReference type="PANTHER" id="PTHR47332:SF4">
    <property type="entry name" value="SET DOMAIN-CONTAINING PROTEIN 5"/>
    <property type="match status" value="1"/>
</dbReference>
<dbReference type="InterPro" id="IPR046341">
    <property type="entry name" value="SET_dom_sf"/>
</dbReference>
<dbReference type="InterPro" id="IPR001214">
    <property type="entry name" value="SET_dom"/>
</dbReference>
<dbReference type="Gene3D" id="2.170.270.10">
    <property type="entry name" value="SET domain"/>
    <property type="match status" value="1"/>
</dbReference>
<accession>A0A1M2VFF2</accession>
<protein>
    <submittedName>
        <fullName evidence="2">SET domain-containing protein 5</fullName>
    </submittedName>
</protein>
<dbReference type="PANTHER" id="PTHR47332">
    <property type="entry name" value="SET DOMAIN-CONTAINING PROTEIN 5"/>
    <property type="match status" value="1"/>
</dbReference>
<dbReference type="SMART" id="SM00317">
    <property type="entry name" value="SET"/>
    <property type="match status" value="1"/>
</dbReference>